<dbReference type="Gene3D" id="3.40.50.300">
    <property type="entry name" value="P-loop containing nucleotide triphosphate hydrolases"/>
    <property type="match status" value="2"/>
</dbReference>
<gene>
    <name evidence="16" type="primary">smc6_0</name>
    <name evidence="15" type="synonym">smc6_1</name>
    <name evidence="16" type="ORF">g.38712</name>
    <name evidence="15" type="ORF">g.38715</name>
</gene>
<accession>A0A0A1XIZ6</accession>
<dbReference type="GO" id="GO:0003684">
    <property type="term" value="F:damaged DNA binding"/>
    <property type="evidence" value="ECO:0007669"/>
    <property type="project" value="TreeGrafter"/>
</dbReference>
<keyword evidence="7" id="KW-0067">ATP-binding</keyword>
<dbReference type="GO" id="GO:0003697">
    <property type="term" value="F:single-stranded DNA binding"/>
    <property type="evidence" value="ECO:0007669"/>
    <property type="project" value="TreeGrafter"/>
</dbReference>
<keyword evidence="9" id="KW-0233">DNA recombination</keyword>
<dbReference type="GO" id="GO:0005524">
    <property type="term" value="F:ATP binding"/>
    <property type="evidence" value="ECO:0007669"/>
    <property type="project" value="UniProtKB-KW"/>
</dbReference>
<evidence type="ECO:0000256" key="9">
    <source>
        <dbReference type="ARBA" id="ARBA00023172"/>
    </source>
</evidence>
<feature type="domain" description="RecF/RecN/SMC N-terminal" evidence="14">
    <location>
        <begin position="87"/>
        <end position="1103"/>
    </location>
</feature>
<dbReference type="InterPro" id="IPR036277">
    <property type="entry name" value="SMC_hinge_sf"/>
</dbReference>
<dbReference type="Pfam" id="PF02463">
    <property type="entry name" value="SMC_N"/>
    <property type="match status" value="1"/>
</dbReference>
<evidence type="ECO:0000256" key="2">
    <source>
        <dbReference type="ARBA" id="ARBA00004286"/>
    </source>
</evidence>
<evidence type="ECO:0000256" key="11">
    <source>
        <dbReference type="ARBA" id="ARBA00023242"/>
    </source>
</evidence>
<evidence type="ECO:0000259" key="14">
    <source>
        <dbReference type="Pfam" id="PF02463"/>
    </source>
</evidence>
<dbReference type="AlphaFoldDB" id="A0A0A1XIZ6"/>
<feature type="compositionally biased region" description="Basic residues" evidence="13">
    <location>
        <begin position="1"/>
        <end position="11"/>
    </location>
</feature>
<comment type="similarity">
    <text evidence="3">Belongs to the SMC family. SMC6 subfamily.</text>
</comment>
<keyword evidence="10" id="KW-0234">DNA repair</keyword>
<dbReference type="EMBL" id="GBXI01003306">
    <property type="protein sequence ID" value="JAD10986.1"/>
    <property type="molecule type" value="Transcribed_RNA"/>
</dbReference>
<evidence type="ECO:0000256" key="5">
    <source>
        <dbReference type="ARBA" id="ARBA00022741"/>
    </source>
</evidence>
<evidence type="ECO:0000256" key="7">
    <source>
        <dbReference type="ARBA" id="ARBA00022840"/>
    </source>
</evidence>
<evidence type="ECO:0000256" key="8">
    <source>
        <dbReference type="ARBA" id="ARBA00023054"/>
    </source>
</evidence>
<reference evidence="16" key="1">
    <citation type="submission" date="2014-11" db="EMBL/GenBank/DDBJ databases">
        <authorList>
            <person name="Geib S."/>
        </authorList>
    </citation>
    <scope>NUCLEOTIDE SEQUENCE</scope>
</reference>
<feature type="compositionally biased region" description="Polar residues" evidence="13">
    <location>
        <begin position="17"/>
        <end position="30"/>
    </location>
</feature>
<dbReference type="GO" id="GO:0030915">
    <property type="term" value="C:Smc5-Smc6 complex"/>
    <property type="evidence" value="ECO:0007669"/>
    <property type="project" value="TreeGrafter"/>
</dbReference>
<comment type="subcellular location">
    <subcellularLocation>
        <location evidence="2">Chromosome</location>
    </subcellularLocation>
    <subcellularLocation>
        <location evidence="1">Nucleus</location>
    </subcellularLocation>
</comment>
<dbReference type="InterPro" id="IPR003395">
    <property type="entry name" value="RecF/RecN/SMC_N"/>
</dbReference>
<dbReference type="SUPFAM" id="SSF52540">
    <property type="entry name" value="P-loop containing nucleoside triphosphate hydrolases"/>
    <property type="match status" value="2"/>
</dbReference>
<keyword evidence="11" id="KW-0539">Nucleus</keyword>
<dbReference type="GO" id="GO:0005634">
    <property type="term" value="C:nucleus"/>
    <property type="evidence" value="ECO:0007669"/>
    <property type="project" value="UniProtKB-SubCell"/>
</dbReference>
<keyword evidence="4" id="KW-0158">Chromosome</keyword>
<feature type="coiled-coil region" evidence="12">
    <location>
        <begin position="320"/>
        <end position="454"/>
    </location>
</feature>
<evidence type="ECO:0000313" key="16">
    <source>
        <dbReference type="EMBL" id="JAD10986.1"/>
    </source>
</evidence>
<dbReference type="PANTHER" id="PTHR19306">
    <property type="entry name" value="STRUCTURAL MAINTENANCE OF CHROMOSOMES 5,6 SMC5, SMC6"/>
    <property type="match status" value="1"/>
</dbReference>
<dbReference type="SUPFAM" id="SSF75553">
    <property type="entry name" value="Smc hinge domain"/>
    <property type="match status" value="1"/>
</dbReference>
<evidence type="ECO:0000256" key="3">
    <source>
        <dbReference type="ARBA" id="ARBA00006793"/>
    </source>
</evidence>
<evidence type="ECO:0000256" key="4">
    <source>
        <dbReference type="ARBA" id="ARBA00022454"/>
    </source>
</evidence>
<dbReference type="GO" id="GO:0000724">
    <property type="term" value="P:double-strand break repair via homologous recombination"/>
    <property type="evidence" value="ECO:0007669"/>
    <property type="project" value="TreeGrafter"/>
</dbReference>
<evidence type="ECO:0000256" key="12">
    <source>
        <dbReference type="SAM" id="Coils"/>
    </source>
</evidence>
<dbReference type="PANTHER" id="PTHR19306:SF6">
    <property type="entry name" value="STRUCTURAL MAINTENANCE OF CHROMOSOMES PROTEIN 6"/>
    <property type="match status" value="1"/>
</dbReference>
<dbReference type="GO" id="GO:0051276">
    <property type="term" value="P:chromosome organization"/>
    <property type="evidence" value="ECO:0007669"/>
    <property type="project" value="InterPro"/>
</dbReference>
<dbReference type="GO" id="GO:0035861">
    <property type="term" value="C:site of double-strand break"/>
    <property type="evidence" value="ECO:0007669"/>
    <property type="project" value="TreeGrafter"/>
</dbReference>
<protein>
    <submittedName>
        <fullName evidence="16">Structural maintenance of chromosomes protein 6</fullName>
    </submittedName>
</protein>
<sequence>MSLSLCRKRRVQDHNDASSVSTNTTINTQHRSARQRRREELSNENGENVAAAQGDAPTCSQAKRLKRSEGTLSASQIALDGTRCGKIKKVVLVNFMCHAHYCIDLHPRVNFMVGRNGCGKSAILAALVVGMGGRARATNRSTSLHSLIRNGQSSARVEITISNEGVEAFRPDVYGDAITIVRSITQTASNYKIKGSHGRIVSEKFDELKRIMDMHNIQVDNPAFVMNQDSAREFLKDMEPKKNYQLFLKATQLDSIQEQLIKCYYEYQDHKQRLIHIEKKLEHDQKRITELETEHRKILSFAELKHENNRKKTEYQWSLVNQLELAVSDIEKALAEAMRDRDKLEEQAQRKNEIESQLKAEMDACKEAIDSNRAEYSQKNNNCQDINMRLKEKSKICHGLKIDVENVKKRITYMESLIVDLEQNITQRSQTMGVEELRRRNEAELATLRKEHAENKAMNDSAKRDHDLFVENKSQKEEEFRNIKIQVDNSARKLDGINREIANLQANKKNRFSIYGQEMQTLLEEIERQYRARKFSERPRGPIGSYLDVPEQKYRNVVENQIADLLRAFIVNNTADRTLLNAIIQQRCPNMRVTIITAKFLNRVHDVRGGCVRPPPGTRLLYDVIQCRDPVVMNCLIDQLAIETILITDTKQTAEHLTIQQEQVPQNLRKIIVDTQPALEYFPAPKYRMYSLNIRPARLIQMNVDECISQLSDNYRAIESERAKLQEVYAKSERELRISLEQSKEKQALLQRHRSKIMRLEQRIADLENYEYPNTNELCVLQNELTENESKIQQYKSKLETKKKECEQAELEKQNVEIEMRKHTSKLEAMQCNIREKENELNKLQIDMRTMHDNFQRFEDKKRRIAERIQSEETKKANKLRELKSQMAEAQKRGQRVQTERTPDEILDEIKLGEVKLKQGAPLKEDPDKLEKEIKRLKRKLSVDRSTLKTFEIVIAQLKKSHSRRMYFVKQFKGHMITMLQYTFNNVLSKRRFTGNIEVNHKEQTMEISVVPRDSHIADAVTNTRSLSGGERSYTTVAFLISLWACVDHPFFFLDEYDVFADEVNREYMTRLLKLEGQKRPNRQFVFLTPQDMSIEASDFIRIHSLAAPIRT</sequence>
<keyword evidence="6" id="KW-0227">DNA damage</keyword>
<reference evidence="16" key="2">
    <citation type="journal article" date="2015" name="Gigascience">
        <title>Reconstructing a comprehensive transcriptome assembly of a white-pupal translocated strain of the pest fruit fly Bactrocera cucurbitae.</title>
        <authorList>
            <person name="Sim S.B."/>
            <person name="Calla B."/>
            <person name="Hall B."/>
            <person name="DeRego T."/>
            <person name="Geib S.M."/>
        </authorList>
    </citation>
    <scope>NUCLEOTIDE SEQUENCE</scope>
</reference>
<keyword evidence="5" id="KW-0547">Nucleotide-binding</keyword>
<keyword evidence="8 12" id="KW-0175">Coiled coil</keyword>
<dbReference type="InterPro" id="IPR027417">
    <property type="entry name" value="P-loop_NTPase"/>
</dbReference>
<dbReference type="EMBL" id="GBXI01015769">
    <property type="protein sequence ID" value="JAC98522.1"/>
    <property type="molecule type" value="Transcribed_RNA"/>
</dbReference>
<evidence type="ECO:0000256" key="6">
    <source>
        <dbReference type="ARBA" id="ARBA00022763"/>
    </source>
</evidence>
<feature type="coiled-coil region" evidence="12">
    <location>
        <begin position="708"/>
        <end position="900"/>
    </location>
</feature>
<proteinExistence type="inferred from homology"/>
<name>A0A0A1XIZ6_ZEUCU</name>
<evidence type="ECO:0000256" key="10">
    <source>
        <dbReference type="ARBA" id="ARBA00023204"/>
    </source>
</evidence>
<organism evidence="16">
    <name type="scientific">Zeugodacus cucurbitae</name>
    <name type="common">Melon fruit fly</name>
    <name type="synonym">Bactrocera cucurbitae</name>
    <dbReference type="NCBI Taxonomy" id="28588"/>
    <lineage>
        <taxon>Eukaryota</taxon>
        <taxon>Metazoa</taxon>
        <taxon>Ecdysozoa</taxon>
        <taxon>Arthropoda</taxon>
        <taxon>Hexapoda</taxon>
        <taxon>Insecta</taxon>
        <taxon>Pterygota</taxon>
        <taxon>Neoptera</taxon>
        <taxon>Endopterygota</taxon>
        <taxon>Diptera</taxon>
        <taxon>Brachycera</taxon>
        <taxon>Muscomorpha</taxon>
        <taxon>Tephritoidea</taxon>
        <taxon>Tephritidae</taxon>
        <taxon>Zeugodacus</taxon>
        <taxon>Zeugodacus</taxon>
    </lineage>
</organism>
<feature type="region of interest" description="Disordered" evidence="13">
    <location>
        <begin position="1"/>
        <end position="60"/>
    </location>
</feature>
<evidence type="ECO:0000256" key="1">
    <source>
        <dbReference type="ARBA" id="ARBA00004123"/>
    </source>
</evidence>
<evidence type="ECO:0000256" key="13">
    <source>
        <dbReference type="SAM" id="MobiDB-lite"/>
    </source>
</evidence>
<evidence type="ECO:0000313" key="15">
    <source>
        <dbReference type="EMBL" id="JAC98522.1"/>
    </source>
</evidence>